<dbReference type="Proteomes" id="UP000285456">
    <property type="component" value="Unassembled WGS sequence"/>
</dbReference>
<proteinExistence type="predicted"/>
<sequence length="47" mass="5352">MLALDHLIIAANDPEKAAQQFAQKYGVKVIQGGEHHNWGTYNYLSYF</sequence>
<organism evidence="2 3">
    <name type="scientific">Oceanobacillus profundus</name>
    <dbReference type="NCBI Taxonomy" id="372463"/>
    <lineage>
        <taxon>Bacteria</taxon>
        <taxon>Bacillati</taxon>
        <taxon>Bacillota</taxon>
        <taxon>Bacilli</taxon>
        <taxon>Bacillales</taxon>
        <taxon>Bacillaceae</taxon>
        <taxon>Oceanobacillus</taxon>
    </lineage>
</organism>
<reference evidence="2 3" key="1">
    <citation type="journal article" date="2007" name="Int. J. Syst. Evol. Microbiol.">
        <title>Oceanobacillus profundus sp. nov., isolated from a deep-sea sediment core.</title>
        <authorList>
            <person name="Kim Y.G."/>
            <person name="Choi D.H."/>
            <person name="Hyun S."/>
            <person name="Cho B.C."/>
        </authorList>
    </citation>
    <scope>NUCLEOTIDE SEQUENCE [LARGE SCALE GENOMIC DNA]</scope>
    <source>
        <strain evidence="2 3">DSM 18246</strain>
    </source>
</reference>
<comment type="caution">
    <text evidence="2">The sequence shown here is derived from an EMBL/GenBank/DDBJ whole genome shotgun (WGS) entry which is preliminary data.</text>
</comment>
<dbReference type="AlphaFoldDB" id="A0A417YE93"/>
<dbReference type="OrthoDB" id="9111355at2"/>
<dbReference type="InterPro" id="IPR025870">
    <property type="entry name" value="Glyoxalase-like_dom"/>
</dbReference>
<protein>
    <submittedName>
        <fullName evidence="2">VOC family protein</fullName>
    </submittedName>
</protein>
<dbReference type="EMBL" id="QWEH01000010">
    <property type="protein sequence ID" value="RHW30985.1"/>
    <property type="molecule type" value="Genomic_DNA"/>
</dbReference>
<evidence type="ECO:0000313" key="2">
    <source>
        <dbReference type="EMBL" id="RHW30985.1"/>
    </source>
</evidence>
<evidence type="ECO:0000259" key="1">
    <source>
        <dbReference type="Pfam" id="PF13468"/>
    </source>
</evidence>
<gene>
    <name evidence="2" type="ORF">D1B32_14520</name>
</gene>
<feature type="domain" description="Glyoxalase-like" evidence="1">
    <location>
        <begin position="4"/>
        <end position="47"/>
    </location>
</feature>
<accession>A0A417YE93</accession>
<keyword evidence="3" id="KW-1185">Reference proteome</keyword>
<dbReference type="InterPro" id="IPR029068">
    <property type="entry name" value="Glyas_Bleomycin-R_OHBP_Dase"/>
</dbReference>
<dbReference type="Gene3D" id="3.10.180.10">
    <property type="entry name" value="2,3-Dihydroxybiphenyl 1,2-Dioxygenase, domain 1"/>
    <property type="match status" value="1"/>
</dbReference>
<dbReference type="Pfam" id="PF13468">
    <property type="entry name" value="Glyoxalase_3"/>
    <property type="match status" value="1"/>
</dbReference>
<name>A0A417YE93_9BACI</name>
<dbReference type="SUPFAM" id="SSF54593">
    <property type="entry name" value="Glyoxalase/Bleomycin resistance protein/Dihydroxybiphenyl dioxygenase"/>
    <property type="match status" value="1"/>
</dbReference>
<evidence type="ECO:0000313" key="3">
    <source>
        <dbReference type="Proteomes" id="UP000285456"/>
    </source>
</evidence>